<dbReference type="Proteomes" id="UP000240957">
    <property type="component" value="Unassembled WGS sequence"/>
</dbReference>
<dbReference type="RefSeq" id="WP_107009983.1">
    <property type="nucleotide sequence ID" value="NZ_JBHRSF010000064.1"/>
</dbReference>
<gene>
    <name evidence="1" type="ORF">ACFODO_13950</name>
    <name evidence="2" type="ORF">C9E89_020090</name>
</gene>
<dbReference type="EMBL" id="PYIX02000057">
    <property type="protein sequence ID" value="RFC81770.1"/>
    <property type="molecule type" value="Genomic_DNA"/>
</dbReference>
<sequence>MGIKKLVTITVEAVIEIELPEWASNPTSKDLNDIQACGFDVENSNDIYQKAAELILLGFDDCNNDVFGFIYPSWSKRTMEDSEKKSFFDLRDRYVEDCEVETMEQLK</sequence>
<dbReference type="Proteomes" id="UP001595455">
    <property type="component" value="Unassembled WGS sequence"/>
</dbReference>
<reference evidence="1" key="1">
    <citation type="journal article" date="2014" name="Int. J. Syst. Evol. Microbiol.">
        <title>Complete genome of a new Firmicutes species belonging to the dominant human colonic microbiota ('Ruminococcus bicirculans') reveals two chromosomes and a selective capacity to utilize plant glucans.</title>
        <authorList>
            <consortium name="NISC Comparative Sequencing Program"/>
            <person name="Wegmann U."/>
            <person name="Louis P."/>
            <person name="Goesmann A."/>
            <person name="Henrissat B."/>
            <person name="Duncan S.H."/>
            <person name="Flint H.J."/>
        </authorList>
    </citation>
    <scope>NUCLEOTIDE SEQUENCE</scope>
    <source>
        <strain evidence="1">KCTC 62575</strain>
    </source>
</reference>
<name>A0A371YJZ5_9GAMM</name>
<protein>
    <submittedName>
        <fullName evidence="2">Uncharacterized protein</fullName>
    </submittedName>
</protein>
<evidence type="ECO:0000313" key="1">
    <source>
        <dbReference type="EMBL" id="MFC2996352.1"/>
    </source>
</evidence>
<comment type="caution">
    <text evidence="2">The sequence shown here is derived from an EMBL/GenBank/DDBJ whole genome shotgun (WGS) entry which is preliminary data.</text>
</comment>
<evidence type="ECO:0000313" key="3">
    <source>
        <dbReference type="Proteomes" id="UP000240957"/>
    </source>
</evidence>
<evidence type="ECO:0000313" key="2">
    <source>
        <dbReference type="EMBL" id="RFC81770.1"/>
    </source>
</evidence>
<organism evidence="2 3">
    <name type="scientific">Acinetobacter sichuanensis</name>
    <dbReference type="NCBI Taxonomy" id="2136183"/>
    <lineage>
        <taxon>Bacteria</taxon>
        <taxon>Pseudomonadati</taxon>
        <taxon>Pseudomonadota</taxon>
        <taxon>Gammaproteobacteria</taxon>
        <taxon>Moraxellales</taxon>
        <taxon>Moraxellaceae</taxon>
        <taxon>Acinetobacter</taxon>
    </lineage>
</organism>
<evidence type="ECO:0000313" key="4">
    <source>
        <dbReference type="Proteomes" id="UP001595455"/>
    </source>
</evidence>
<proteinExistence type="predicted"/>
<dbReference type="AlphaFoldDB" id="A0A371YJZ5"/>
<dbReference type="EMBL" id="JBHRSF010000064">
    <property type="protein sequence ID" value="MFC2996352.1"/>
    <property type="molecule type" value="Genomic_DNA"/>
</dbReference>
<reference evidence="1" key="4">
    <citation type="submission" date="2024-09" db="EMBL/GenBank/DDBJ databases">
        <authorList>
            <person name="Sun Q."/>
            <person name="Mori K."/>
        </authorList>
    </citation>
    <scope>NUCLEOTIDE SEQUENCE</scope>
    <source>
        <strain evidence="1">KCTC 62575</strain>
    </source>
</reference>
<reference evidence="2 3" key="2">
    <citation type="submission" date="2018-08" db="EMBL/GenBank/DDBJ databases">
        <title>The draft genome of Acinetobacter sichuanensis strain WCHAc060041.</title>
        <authorList>
            <person name="Qin J."/>
            <person name="Feng Y."/>
            <person name="Zong Z."/>
        </authorList>
    </citation>
    <scope>NUCLEOTIDE SEQUENCE [LARGE SCALE GENOMIC DNA]</scope>
    <source>
        <strain evidence="2 3">WCHAc060041</strain>
    </source>
</reference>
<accession>A0A371YJZ5</accession>
<reference evidence="4" key="3">
    <citation type="journal article" date="2019" name="Int. J. Syst. Evol. Microbiol.">
        <title>The Global Catalogue of Microorganisms (GCM) 10K type strain sequencing project: providing services to taxonomists for standard genome sequencing and annotation.</title>
        <authorList>
            <consortium name="The Broad Institute Genomics Platform"/>
            <consortium name="The Broad Institute Genome Sequencing Center for Infectious Disease"/>
            <person name="Wu L."/>
            <person name="Ma J."/>
        </authorList>
    </citation>
    <scope>NUCLEOTIDE SEQUENCE [LARGE SCALE GENOMIC DNA]</scope>
    <source>
        <strain evidence="4">KCTC 62575</strain>
    </source>
</reference>
<keyword evidence="4" id="KW-1185">Reference proteome</keyword>
<dbReference type="OrthoDB" id="6694719at2"/>